<evidence type="ECO:0000256" key="1">
    <source>
        <dbReference type="ARBA" id="ARBA00000085"/>
    </source>
</evidence>
<dbReference type="InterPro" id="IPR036097">
    <property type="entry name" value="HisK_dim/P_sf"/>
</dbReference>
<dbReference type="PANTHER" id="PTHR43065:SF42">
    <property type="entry name" value="TWO-COMPONENT SENSOR PPRA"/>
    <property type="match status" value="1"/>
</dbReference>
<dbReference type="SMART" id="SM00388">
    <property type="entry name" value="HisKA"/>
    <property type="match status" value="1"/>
</dbReference>
<organism evidence="11">
    <name type="scientific">Symploca sp. SIO1C4</name>
    <dbReference type="NCBI Taxonomy" id="2607765"/>
    <lineage>
        <taxon>Bacteria</taxon>
        <taxon>Bacillati</taxon>
        <taxon>Cyanobacteriota</taxon>
        <taxon>Cyanophyceae</taxon>
        <taxon>Coleofasciculales</taxon>
        <taxon>Coleofasciculaceae</taxon>
        <taxon>Symploca</taxon>
    </lineage>
</organism>
<proteinExistence type="predicted"/>
<evidence type="ECO:0000256" key="7">
    <source>
        <dbReference type="ARBA" id="ARBA00023012"/>
    </source>
</evidence>
<evidence type="ECO:0000256" key="5">
    <source>
        <dbReference type="ARBA" id="ARBA00022679"/>
    </source>
</evidence>
<dbReference type="SUPFAM" id="SSF47384">
    <property type="entry name" value="Homodimeric domain of signal transducing histidine kinase"/>
    <property type="match status" value="1"/>
</dbReference>
<keyword evidence="6" id="KW-0418">Kinase</keyword>
<protein>
    <recommendedName>
        <fullName evidence="3">histidine kinase</fullName>
        <ecNumber evidence="3">2.7.13.3</ecNumber>
    </recommendedName>
</protein>
<evidence type="ECO:0000256" key="6">
    <source>
        <dbReference type="ARBA" id="ARBA00022777"/>
    </source>
</evidence>
<keyword evidence="7" id="KW-0902">Two-component regulatory system</keyword>
<gene>
    <name evidence="11" type="ORF">F6J89_04245</name>
</gene>
<dbReference type="CDD" id="cd06225">
    <property type="entry name" value="HAMP"/>
    <property type="match status" value="1"/>
</dbReference>
<dbReference type="CDD" id="cd00082">
    <property type="entry name" value="HisKA"/>
    <property type="match status" value="1"/>
</dbReference>
<dbReference type="Pfam" id="PF00672">
    <property type="entry name" value="HAMP"/>
    <property type="match status" value="1"/>
</dbReference>
<dbReference type="GO" id="GO:0016020">
    <property type="term" value="C:membrane"/>
    <property type="evidence" value="ECO:0007669"/>
    <property type="project" value="UniProtKB-SubCell"/>
</dbReference>
<dbReference type="InterPro" id="IPR004358">
    <property type="entry name" value="Sig_transdc_His_kin-like_C"/>
</dbReference>
<feature type="coiled-coil region" evidence="8">
    <location>
        <begin position="84"/>
        <end position="118"/>
    </location>
</feature>
<dbReference type="InterPro" id="IPR036890">
    <property type="entry name" value="HATPase_C_sf"/>
</dbReference>
<comment type="caution">
    <text evidence="11">The sequence shown here is derived from an EMBL/GenBank/DDBJ whole genome shotgun (WGS) entry which is preliminary data.</text>
</comment>
<keyword evidence="5" id="KW-0808">Transferase</keyword>
<dbReference type="PANTHER" id="PTHR43065">
    <property type="entry name" value="SENSOR HISTIDINE KINASE"/>
    <property type="match status" value="1"/>
</dbReference>
<keyword evidence="8" id="KW-0175">Coiled coil</keyword>
<dbReference type="EC" id="2.7.13.3" evidence="3"/>
<evidence type="ECO:0000259" key="10">
    <source>
        <dbReference type="PROSITE" id="PS50885"/>
    </source>
</evidence>
<name>A0A6B3N7P6_9CYAN</name>
<dbReference type="Pfam" id="PF02518">
    <property type="entry name" value="HATPase_c"/>
    <property type="match status" value="1"/>
</dbReference>
<dbReference type="Pfam" id="PF00512">
    <property type="entry name" value="HisKA"/>
    <property type="match status" value="1"/>
</dbReference>
<sequence length="380" mass="42222">MLLQPVAPLERAQRQLWVSISFFCLQGAVITTIVGVRVTGWLTSRIFDLTWATQELANGDLSTRIDVSGKDEVVILAQNFNLMAEQLAERDQKISLQVQQLEQTLQQLKAAHKQIIAQEKLASMGSLTTGIAHEIRNPLNLINGLADLSLDLTQELIEEIENQLVHLDVKEVDYIKELVTELRENALQIHQQGQRTEGIIQGMLMHARHGSGQRELADINALLDKAMHLACSGMQVSDNGFHVDMESNYDESIGLVAIVPQDISRALHNIINNALYSIQEKKRAIGEKFIPLLAVSTRNLGDKVEICIRDNGEGIPPDVIDNIFHAFFTTKPPGKGTGLGLSLTHDIIIGQHQGEIKLETEVGKYAEFRLIFPKSASDYC</sequence>
<evidence type="ECO:0000313" key="11">
    <source>
        <dbReference type="EMBL" id="NER26845.1"/>
    </source>
</evidence>
<dbReference type="PRINTS" id="PR00344">
    <property type="entry name" value="BCTRLSENSOR"/>
</dbReference>
<dbReference type="SMART" id="SM00304">
    <property type="entry name" value="HAMP"/>
    <property type="match status" value="1"/>
</dbReference>
<dbReference type="PROSITE" id="PS50885">
    <property type="entry name" value="HAMP"/>
    <property type="match status" value="1"/>
</dbReference>
<comment type="subcellular location">
    <subcellularLocation>
        <location evidence="2">Membrane</location>
    </subcellularLocation>
</comment>
<feature type="domain" description="Histidine kinase" evidence="9">
    <location>
        <begin position="130"/>
        <end position="376"/>
    </location>
</feature>
<dbReference type="PROSITE" id="PS50109">
    <property type="entry name" value="HIS_KIN"/>
    <property type="match status" value="1"/>
</dbReference>
<dbReference type="SUPFAM" id="SSF55874">
    <property type="entry name" value="ATPase domain of HSP90 chaperone/DNA topoisomerase II/histidine kinase"/>
    <property type="match status" value="1"/>
</dbReference>
<evidence type="ECO:0000256" key="8">
    <source>
        <dbReference type="SAM" id="Coils"/>
    </source>
</evidence>
<accession>A0A6B3N7P6</accession>
<comment type="catalytic activity">
    <reaction evidence="1">
        <text>ATP + protein L-histidine = ADP + protein N-phospho-L-histidine.</text>
        <dbReference type="EC" id="2.7.13.3"/>
    </reaction>
</comment>
<dbReference type="AlphaFoldDB" id="A0A6B3N7P6"/>
<dbReference type="InterPro" id="IPR003661">
    <property type="entry name" value="HisK_dim/P_dom"/>
</dbReference>
<dbReference type="InterPro" id="IPR003660">
    <property type="entry name" value="HAMP_dom"/>
</dbReference>
<reference evidence="11" key="1">
    <citation type="submission" date="2019-11" db="EMBL/GenBank/DDBJ databases">
        <title>Genomic insights into an expanded diversity of filamentous marine cyanobacteria reveals the extraordinary biosynthetic potential of Moorea and Okeania.</title>
        <authorList>
            <person name="Ferreira Leao T."/>
            <person name="Wang M."/>
            <person name="Moss N."/>
            <person name="Da Silva R."/>
            <person name="Sanders J."/>
            <person name="Nurk S."/>
            <person name="Gurevich A."/>
            <person name="Humphrey G."/>
            <person name="Reher R."/>
            <person name="Zhu Q."/>
            <person name="Belda-Ferre P."/>
            <person name="Glukhov E."/>
            <person name="Rex R."/>
            <person name="Dorrestein P.C."/>
            <person name="Knight R."/>
            <person name="Pevzner P."/>
            <person name="Gerwick W.H."/>
            <person name="Gerwick L."/>
        </authorList>
    </citation>
    <scope>NUCLEOTIDE SEQUENCE</scope>
    <source>
        <strain evidence="11">SIO1C4</strain>
    </source>
</reference>
<dbReference type="Gene3D" id="3.30.565.10">
    <property type="entry name" value="Histidine kinase-like ATPase, C-terminal domain"/>
    <property type="match status" value="1"/>
</dbReference>
<dbReference type="SMART" id="SM00387">
    <property type="entry name" value="HATPase_c"/>
    <property type="match status" value="1"/>
</dbReference>
<dbReference type="InterPro" id="IPR005467">
    <property type="entry name" value="His_kinase_dom"/>
</dbReference>
<evidence type="ECO:0000259" key="9">
    <source>
        <dbReference type="PROSITE" id="PS50109"/>
    </source>
</evidence>
<dbReference type="GO" id="GO:0000155">
    <property type="term" value="F:phosphorelay sensor kinase activity"/>
    <property type="evidence" value="ECO:0007669"/>
    <property type="project" value="InterPro"/>
</dbReference>
<evidence type="ECO:0000256" key="2">
    <source>
        <dbReference type="ARBA" id="ARBA00004370"/>
    </source>
</evidence>
<dbReference type="Gene3D" id="6.10.340.10">
    <property type="match status" value="1"/>
</dbReference>
<dbReference type="Gene3D" id="1.10.287.130">
    <property type="match status" value="1"/>
</dbReference>
<dbReference type="EMBL" id="JAAHFQ010000053">
    <property type="protein sequence ID" value="NER26845.1"/>
    <property type="molecule type" value="Genomic_DNA"/>
</dbReference>
<keyword evidence="4" id="KW-0597">Phosphoprotein</keyword>
<feature type="domain" description="HAMP" evidence="10">
    <location>
        <begin position="40"/>
        <end position="92"/>
    </location>
</feature>
<dbReference type="InterPro" id="IPR003594">
    <property type="entry name" value="HATPase_dom"/>
</dbReference>
<evidence type="ECO:0000256" key="4">
    <source>
        <dbReference type="ARBA" id="ARBA00022553"/>
    </source>
</evidence>
<evidence type="ECO:0000256" key="3">
    <source>
        <dbReference type="ARBA" id="ARBA00012438"/>
    </source>
</evidence>
<dbReference type="SUPFAM" id="SSF158472">
    <property type="entry name" value="HAMP domain-like"/>
    <property type="match status" value="1"/>
</dbReference>